<feature type="active site" description="Proton acceptor; for dehydratase activity" evidence="9">
    <location>
        <position position="951"/>
    </location>
</feature>
<dbReference type="Gene3D" id="3.10.129.110">
    <property type="entry name" value="Polyketide synthase dehydratase"/>
    <property type="match status" value="2"/>
</dbReference>
<dbReference type="PROSITE" id="PS52004">
    <property type="entry name" value="KS3_2"/>
    <property type="match status" value="2"/>
</dbReference>
<dbReference type="Pfam" id="PF00109">
    <property type="entry name" value="ketoacyl-synt"/>
    <property type="match status" value="2"/>
</dbReference>
<dbReference type="Pfam" id="PF02801">
    <property type="entry name" value="Ketoacyl-synt_C"/>
    <property type="match status" value="2"/>
</dbReference>
<dbReference type="InterPro" id="IPR020807">
    <property type="entry name" value="PKS_DH"/>
</dbReference>
<dbReference type="InterPro" id="IPR055123">
    <property type="entry name" value="SpnB-like_Rossmann"/>
</dbReference>
<dbReference type="GO" id="GO:0004312">
    <property type="term" value="F:fatty acid synthase activity"/>
    <property type="evidence" value="ECO:0007669"/>
    <property type="project" value="TreeGrafter"/>
</dbReference>
<dbReference type="SMART" id="SM00827">
    <property type="entry name" value="PKS_AT"/>
    <property type="match status" value="2"/>
</dbReference>
<evidence type="ECO:0000256" key="4">
    <source>
        <dbReference type="ARBA" id="ARBA00022553"/>
    </source>
</evidence>
<dbReference type="SUPFAM" id="SSF55048">
    <property type="entry name" value="Probable ACP-binding domain of malonyl-CoA ACP transacylase"/>
    <property type="match status" value="2"/>
</dbReference>
<dbReference type="GO" id="GO:0031177">
    <property type="term" value="F:phosphopantetheine binding"/>
    <property type="evidence" value="ECO:0007669"/>
    <property type="project" value="InterPro"/>
</dbReference>
<dbReference type="InterPro" id="IPR014043">
    <property type="entry name" value="Acyl_transferase_dom"/>
</dbReference>
<comment type="cofactor">
    <cofactor evidence="1">
        <name>pantetheine 4'-phosphate</name>
        <dbReference type="ChEBI" id="CHEBI:47942"/>
    </cofactor>
</comment>
<dbReference type="Pfam" id="PF08990">
    <property type="entry name" value="Docking"/>
    <property type="match status" value="1"/>
</dbReference>
<dbReference type="Pfam" id="PF00698">
    <property type="entry name" value="Acyl_transf_1"/>
    <property type="match status" value="2"/>
</dbReference>
<dbReference type="InterPro" id="IPR016039">
    <property type="entry name" value="Thiolase-like"/>
</dbReference>
<feature type="compositionally biased region" description="Basic and acidic residues" evidence="10">
    <location>
        <begin position="1010"/>
        <end position="1022"/>
    </location>
</feature>
<feature type="region of interest" description="C-terminal hotdog fold" evidence="9">
    <location>
        <begin position="1061"/>
        <end position="1196"/>
    </location>
</feature>
<feature type="region of interest" description="N-terminal hotdog fold" evidence="9">
    <location>
        <begin position="2582"/>
        <end position="2705"/>
    </location>
</feature>
<feature type="domain" description="PKS/mFAS DH" evidence="13">
    <location>
        <begin position="919"/>
        <end position="1196"/>
    </location>
</feature>
<dbReference type="Gene3D" id="1.10.1200.10">
    <property type="entry name" value="ACP-like"/>
    <property type="match status" value="2"/>
</dbReference>
<feature type="region of interest" description="Disordered" evidence="10">
    <location>
        <begin position="2989"/>
        <end position="3009"/>
    </location>
</feature>
<dbReference type="PANTHER" id="PTHR43775:SF51">
    <property type="entry name" value="INACTIVE PHENOLPHTHIOCEROL SYNTHESIS POLYKETIDE SYNTHASE TYPE I PKS1-RELATED"/>
    <property type="match status" value="1"/>
</dbReference>
<dbReference type="Pfam" id="PF21089">
    <property type="entry name" value="PKS_DH_N"/>
    <property type="match status" value="2"/>
</dbReference>
<evidence type="ECO:0000256" key="8">
    <source>
        <dbReference type="ARBA" id="ARBA00023315"/>
    </source>
</evidence>
<evidence type="ECO:0000256" key="9">
    <source>
        <dbReference type="PROSITE-ProRule" id="PRU01363"/>
    </source>
</evidence>
<evidence type="ECO:0000256" key="2">
    <source>
        <dbReference type="ARBA" id="ARBA00004792"/>
    </source>
</evidence>
<dbReference type="GO" id="GO:0006633">
    <property type="term" value="P:fatty acid biosynthetic process"/>
    <property type="evidence" value="ECO:0007669"/>
    <property type="project" value="InterPro"/>
</dbReference>
<dbReference type="InterPro" id="IPR036291">
    <property type="entry name" value="NAD(P)-bd_dom_sf"/>
</dbReference>
<dbReference type="Gene3D" id="3.30.70.3290">
    <property type="match status" value="2"/>
</dbReference>
<dbReference type="InterPro" id="IPR020806">
    <property type="entry name" value="PKS_PP-bd"/>
</dbReference>
<keyword evidence="8" id="KW-0012">Acyltransferase</keyword>
<dbReference type="GO" id="GO:0033068">
    <property type="term" value="P:macrolide biosynthetic process"/>
    <property type="evidence" value="ECO:0007669"/>
    <property type="project" value="UniProtKB-ARBA"/>
</dbReference>
<dbReference type="InterPro" id="IPR006162">
    <property type="entry name" value="Ppantetheine_attach_site"/>
</dbReference>
<dbReference type="CDD" id="cd00833">
    <property type="entry name" value="PKS"/>
    <property type="match status" value="2"/>
</dbReference>
<organism evidence="14 15">
    <name type="scientific">Streptomyces lasalocidi</name>
    <name type="common">Streptomyces lasaliensis</name>
    <dbReference type="NCBI Taxonomy" id="324833"/>
    <lineage>
        <taxon>Bacteria</taxon>
        <taxon>Bacillati</taxon>
        <taxon>Actinomycetota</taxon>
        <taxon>Actinomycetes</taxon>
        <taxon>Kitasatosporales</taxon>
        <taxon>Streptomycetaceae</taxon>
        <taxon>Streptomyces</taxon>
    </lineage>
</organism>
<dbReference type="PROSITE" id="PS00012">
    <property type="entry name" value="PHOSPHOPANTETHEINE"/>
    <property type="match status" value="2"/>
</dbReference>
<proteinExistence type="predicted"/>
<keyword evidence="7" id="KW-0511">Multifunctional enzyme</keyword>
<dbReference type="FunFam" id="3.40.47.10:FF:000019">
    <property type="entry name" value="Polyketide synthase type I"/>
    <property type="match status" value="2"/>
</dbReference>
<dbReference type="InterPro" id="IPR016035">
    <property type="entry name" value="Acyl_Trfase/lysoPLipase"/>
</dbReference>
<dbReference type="SMART" id="SM00822">
    <property type="entry name" value="PKS_KR"/>
    <property type="match status" value="2"/>
</dbReference>
<dbReference type="SMART" id="SM00823">
    <property type="entry name" value="PKS_PP"/>
    <property type="match status" value="2"/>
</dbReference>
<feature type="region of interest" description="Disordered" evidence="10">
    <location>
        <begin position="1010"/>
        <end position="1029"/>
    </location>
</feature>
<keyword evidence="5" id="KW-0808">Transferase</keyword>
<evidence type="ECO:0000256" key="3">
    <source>
        <dbReference type="ARBA" id="ARBA00022450"/>
    </source>
</evidence>
<dbReference type="Pfam" id="PF14765">
    <property type="entry name" value="PS-DH"/>
    <property type="match status" value="2"/>
</dbReference>
<dbReference type="InterPro" id="IPR016036">
    <property type="entry name" value="Malonyl_transacylase_ACP-bd"/>
</dbReference>
<dbReference type="InterPro" id="IPR036736">
    <property type="entry name" value="ACP-like_sf"/>
</dbReference>
<dbReference type="InterPro" id="IPR032821">
    <property type="entry name" value="PKS_assoc"/>
</dbReference>
<dbReference type="Pfam" id="PF22953">
    <property type="entry name" value="SpnB_Rossmann"/>
    <property type="match status" value="1"/>
</dbReference>
<comment type="caution">
    <text evidence="14">The sequence shown here is derived from an EMBL/GenBank/DDBJ whole genome shotgun (WGS) entry which is preliminary data.</text>
</comment>
<dbReference type="InterPro" id="IPR013968">
    <property type="entry name" value="PKS_KR"/>
</dbReference>
<evidence type="ECO:0000259" key="12">
    <source>
        <dbReference type="PROSITE" id="PS52004"/>
    </source>
</evidence>
<dbReference type="InterPro" id="IPR009081">
    <property type="entry name" value="PP-bd_ACP"/>
</dbReference>
<evidence type="ECO:0000313" key="14">
    <source>
        <dbReference type="EMBL" id="TKT04752.1"/>
    </source>
</evidence>
<keyword evidence="4" id="KW-0597">Phosphoprotein</keyword>
<feature type="active site" description="Proton donor; for dehydratase activity" evidence="9">
    <location>
        <position position="2777"/>
    </location>
</feature>
<dbReference type="SUPFAM" id="SSF52151">
    <property type="entry name" value="FabD/lysophospholipase-like"/>
    <property type="match status" value="2"/>
</dbReference>
<dbReference type="CDD" id="cd08956">
    <property type="entry name" value="KR_3_FAS_SDR_x"/>
    <property type="match status" value="2"/>
</dbReference>
<name>A0A4U5WSL9_STRLS</name>
<feature type="active site" description="Proton acceptor; for dehydratase activity" evidence="9">
    <location>
        <position position="2614"/>
    </location>
</feature>
<dbReference type="PROSITE" id="PS00606">
    <property type="entry name" value="KS3_1"/>
    <property type="match status" value="2"/>
</dbReference>
<accession>A0A4U5WSL9</accession>
<dbReference type="InterPro" id="IPR042104">
    <property type="entry name" value="PKS_dehydratase_sf"/>
</dbReference>
<dbReference type="InterPro" id="IPR049551">
    <property type="entry name" value="PKS_DH_C"/>
</dbReference>
<dbReference type="InterPro" id="IPR015083">
    <property type="entry name" value="NorB/c/GfsB-D-like_docking"/>
</dbReference>
<dbReference type="InterPro" id="IPR014031">
    <property type="entry name" value="Ketoacyl_synth_C"/>
</dbReference>
<gene>
    <name evidence="14" type="ORF">E4U91_35345</name>
</gene>
<protein>
    <submittedName>
        <fullName evidence="14">SDR family NAD(P)-dependent oxidoreductase</fullName>
    </submittedName>
</protein>
<dbReference type="PROSITE" id="PS52019">
    <property type="entry name" value="PKS_MFAS_DH"/>
    <property type="match status" value="2"/>
</dbReference>
<keyword evidence="6" id="KW-0045">Antibiotic biosynthesis</keyword>
<dbReference type="PANTHER" id="PTHR43775">
    <property type="entry name" value="FATTY ACID SYNTHASE"/>
    <property type="match status" value="1"/>
</dbReference>
<dbReference type="OrthoDB" id="9778690at2"/>
<dbReference type="InterPro" id="IPR050091">
    <property type="entry name" value="PKS_NRPS_Biosynth_Enz"/>
</dbReference>
<dbReference type="InterPro" id="IPR057326">
    <property type="entry name" value="KR_dom"/>
</dbReference>
<dbReference type="InterPro" id="IPR049552">
    <property type="entry name" value="PKS_DH_N"/>
</dbReference>
<evidence type="ECO:0000256" key="6">
    <source>
        <dbReference type="ARBA" id="ARBA00023194"/>
    </source>
</evidence>
<feature type="region of interest" description="C-terminal hotdog fold" evidence="9">
    <location>
        <begin position="2717"/>
        <end position="2854"/>
    </location>
</feature>
<dbReference type="Pfam" id="PF16197">
    <property type="entry name" value="KAsynt_C_assoc"/>
    <property type="match status" value="2"/>
</dbReference>
<dbReference type="InterPro" id="IPR001227">
    <property type="entry name" value="Ac_transferase_dom_sf"/>
</dbReference>
<dbReference type="PROSITE" id="PS50075">
    <property type="entry name" value="CARRIER"/>
    <property type="match status" value="2"/>
</dbReference>
<evidence type="ECO:0000256" key="10">
    <source>
        <dbReference type="SAM" id="MobiDB-lite"/>
    </source>
</evidence>
<evidence type="ECO:0000313" key="15">
    <source>
        <dbReference type="Proteomes" id="UP000305929"/>
    </source>
</evidence>
<dbReference type="EMBL" id="SZNQ01000001">
    <property type="protein sequence ID" value="TKT04752.1"/>
    <property type="molecule type" value="Genomic_DNA"/>
</dbReference>
<dbReference type="FunFam" id="1.10.1200.10:FF:000007">
    <property type="entry name" value="Probable polyketide synthase pks17"/>
    <property type="match status" value="2"/>
</dbReference>
<feature type="region of interest" description="N-terminal hotdog fold" evidence="9">
    <location>
        <begin position="919"/>
        <end position="1042"/>
    </location>
</feature>
<dbReference type="Proteomes" id="UP000305929">
    <property type="component" value="Unassembled WGS sequence"/>
</dbReference>
<dbReference type="SUPFAM" id="SSF47336">
    <property type="entry name" value="ACP-like"/>
    <property type="match status" value="2"/>
</dbReference>
<dbReference type="InterPro" id="IPR020841">
    <property type="entry name" value="PKS_Beta-ketoAc_synthase_dom"/>
</dbReference>
<feature type="domain" description="Ketosynthase family 3 (KS3)" evidence="12">
    <location>
        <begin position="33"/>
        <end position="457"/>
    </location>
</feature>
<dbReference type="Gene3D" id="3.40.50.720">
    <property type="entry name" value="NAD(P)-binding Rossmann-like Domain"/>
    <property type="match status" value="2"/>
</dbReference>
<feature type="region of interest" description="Disordered" evidence="10">
    <location>
        <begin position="3451"/>
        <end position="3470"/>
    </location>
</feature>
<dbReference type="Gene3D" id="3.40.47.10">
    <property type="match status" value="2"/>
</dbReference>
<comment type="pathway">
    <text evidence="2">Antibiotic biosynthesis.</text>
</comment>
<dbReference type="SMART" id="SM00826">
    <property type="entry name" value="PKS_DH"/>
    <property type="match status" value="2"/>
</dbReference>
<keyword evidence="3" id="KW-0596">Phosphopantetheine</keyword>
<dbReference type="Pfam" id="PF00550">
    <property type="entry name" value="PP-binding"/>
    <property type="match status" value="2"/>
</dbReference>
<evidence type="ECO:0000256" key="7">
    <source>
        <dbReference type="ARBA" id="ARBA00023268"/>
    </source>
</evidence>
<evidence type="ECO:0000256" key="1">
    <source>
        <dbReference type="ARBA" id="ARBA00001957"/>
    </source>
</evidence>
<feature type="domain" description="Carrier" evidence="11">
    <location>
        <begin position="3330"/>
        <end position="3405"/>
    </location>
</feature>
<dbReference type="SMART" id="SM00825">
    <property type="entry name" value="PKS_KS"/>
    <property type="match status" value="2"/>
</dbReference>
<feature type="domain" description="Ketosynthase family 3 (KS3)" evidence="12">
    <location>
        <begin position="1713"/>
        <end position="2127"/>
    </location>
</feature>
<dbReference type="SUPFAM" id="SSF51735">
    <property type="entry name" value="NAD(P)-binding Rossmann-fold domains"/>
    <property type="match status" value="4"/>
</dbReference>
<dbReference type="InterPro" id="IPR049900">
    <property type="entry name" value="PKS_mFAS_DH"/>
</dbReference>
<dbReference type="SUPFAM" id="SSF53901">
    <property type="entry name" value="Thiolase-like"/>
    <property type="match status" value="2"/>
</dbReference>
<evidence type="ECO:0000256" key="5">
    <source>
        <dbReference type="ARBA" id="ARBA00022679"/>
    </source>
</evidence>
<feature type="active site" description="Proton donor; for dehydratase activity" evidence="9">
    <location>
        <position position="1122"/>
    </location>
</feature>
<sequence length="3492" mass="363957">MSEEEKLRGYLKRVMNDLRKANRRLEKAERARTEPIAIVGMACRLPGGVRSPEDLWQVLAEGRDVTGDLPTDRGWDVDALYDPDPERSGHLYVRRGGFLDDPAAFDPAFFGISPREALAMDPQQRLLLETSWEALERAGIDPLSLRGSRTGVFVGQNHQEYGTRLAHAPTSVEGHLVTGVVPSVLSGRISYTLGLEGPAVTVDTACSTSLVTLHLAVQSLRNGESSLALTGGATVLAGPGPLVEFSRQRVLAADGRCKAFSAAADGMGMAEGVGVLVLERLSDARRNGHRVLAVVRGSAVNQDGASNGLTAPNGPSQQRVIRAALTNAGLTPADIDVVEAHGTGTSLGDPIEAQALLATYGVHRERPLRLGTVKSNIGHTLAAAGVAGVIKSVLALRHGTVPKTLHAETPSPHIDWSSGALLLSTEATPWPSGERPRRAAVSSFGISGTNAHVVLEEAPAGEEAPVAEAVVDPAVPVPVPVVVSGRDEAGLGVAAGRLGAFVSADVGVSVVGVARAAGVGRAALECRGAVVAADRDELLAGLEELAAGDGIRGTAGRGGLTGFLFSGQGSQWSGMGGELARAFPLFGEVFGEVCGRLEERLGFGLREVVLSGGEAVDGTVIAQCGLFAFEVALFRLVESFGVVPEFVVGHSVGEVAAAHVAGLLSLEDAVRLVSARAVLMGDLPSGGAMLAVGAPEAEIGEVLQGLEGVIGVAAVNGASSVVVSGDAQAVGEVQVAAAERGWRHRRLRVSHAFHSPLMEPVLDRFREAITEIEFGRPRLGFVSSVEVGAAADSVEYWVRNVRQTVRFADAVGHAWRQGVTRFVEIGPDSALTAAGADGVPDDAGVSFVALQRRERPQARALAEGLARFHVAGGSVDWAACLPPAGHVDLPTTAFRHQRYWLDSTEPTDPAVLGAVPVRHPLLGALVPMPGELDSVLTGRIGLRGQPWIADHRVTGAAVLPGTAFLELARRAGELIGDLRVEELILEVPLTLPAEGDTALRVVVGEPDTAGRRSVEVHTRPEEPGSPWTRHATGVLVEDTDDTPGAGGGTVAELVQWPPAAAEAVDLDDLYPRLAGTGLEYGPAFQGLRAAWRRGEEIFAEVALTDHERGRAQEFGMHPALMDAALHALGVDDHHGLRLPFAFHGVRTYAPGTSELRVRLAPVGEDAIRVDLADSLGTPVATVERLVLRALTGELRPVRRSSLHRLDWTPVPTRHEGGPSTGTFFRVPCLPVAECTAAVLERLRERLGEDDAMDARLVVVTEGAVAAADDETPDPSGAAVWGLVRSAQAEWPDRFVLLDTLGAAATDAELTRALSTGEPQLALREGRVLVPRLARATGTAVEAPWSAEDTVLITGAAGTLGRLVARHLVARHHVRRLVLASRRGAEAPSLTDLSAELRAQGTDVTVVACDVADRQAVAALLADHPVTAVVHAAGVVDDALITDLDEERLRAVMAPKVLGARWLDELTRDRELNRFVLFSSASAVLGNAGQAAYSAANAVLESVARDRRAAGLPAVSLAWGLWEETSGITAHLTDADRARIARGGIAALPTEEALDLLDTAVGSDEAAVVPVRLDTAALHRLDPLPPVFAGLVRQGRRTQRRSGWADRLRALPATDRRRVALDLVRGRAAGVLDLASATQIDAERTFTDLGFDSLTALELRNQLGTATGLRLPSTLVFDHPTPAALADFVLAQAGEPSAEPERAASTAVVAVTPDEPVAIVGMACRFPGGVASPEDLWTLVAEGRDGITAFPQDRGWDLAGLPVGLGGFVSGAADFDPGFFGISPREALAMDPQQRLLLETSWEALERAGIDPLSVRGSRTGVFAGVMYHDYATRLTHVPQELEGYVGNGNLGSVATGRVAYVLGLTGPAMTVDTACSSSLVALHLAAQSLRSGESALALAGGVTIMSSPTPFREFDRQGGLAADGRCKSFSAGADGTGWSEGVGVLVLERLSDARRNGHRVLAVVRGSAVNQDGASNGLTAPNGPAQERVIRAALAAAGVSARDVDVVEAHGTGTTLGDPIEAQALLATYGRDREGEPLWLGSVKSNIGHTQAASGVAGIIKTVLALGEGVLPRTLHVDEPSAHVDWSSGAVSLLGEARPWPETGRPRRAAVSSFGVSGTNAHVVIEQAPDEAVTQPEVSPPVPVPVPVVVSGRDEAGLGVAAGRLGEFVAGDVGVSVVGVARAAGVGRAALECRGAVVATDRAELLAGLKELAGGGGIRGTADRGGLTGFLFSGQGSQWSGMGGELAEAFPLFGEVFGEVCGRLEERLGFGLREVVLSGGEAVDGTVIAQCGLFAFEVALFRLVESFGVVPEFVVGHSVGEVAAAHVAGLLSLEDAVRLVAARAVLMGELPSGGAMLAVGASEDEVGEVLRAVSGVVGVAAVNGASSVVVSGDAQAVGAVEVVAAERGWRHRRLRVSHAFHSPLVEPVLERFREAITGIEFGRPRLGFVSSVEVGAGADSVEYWVRNVRETVRFADAVGHAWRQGVTRFVEMGPDGALTAAGADCVPQDADAAVSFVALQRRERPQVRALAEGLARFHVAGGSVDWAAYLPPAGHVDLPTTAFRHQRYWLHTDSAPTHRGGHPLLDATVELAEEDGFLLSGRLDTRSQAWLADHTVLGSTLVPGSVFAELALHAAAEAGLAGVVELTLQTPLLLPEDNSVEVQLRVGAPGAAGERPLTVHARPTGETAPWNTCARAVLGPVTATPRGAAAAWPPLDATPIDVGTAYADFAAAGLEYGPAFRGLRAAWRRGEEVFAEIALPDLIGSGGRYHLHPALLDAALHALRYLDGTPDDRALLPFVWNGLAVSRTGVSALRVRLSPLAAGSARLDLTDPEGAPIGVVDGLVVRPVTAAQLGQQETLFAEELVPATPSADPEPAVVTCADLAELASVAELADREPPAVVVLLDRPEDDPAVAAGRALDAVQAWLAGDRFAGSRLALRTRNARRDPAASAVWGLVRSAQQEHPDRFLLVDVEDPDVEDLDVEAGTHAHEDATDTHEDGTHDRAPAEPDTRIPAAIPAAVWNVPGGQVVVRDGVPLVPRLTPLALSALPERRDTARPFTGPVLVTGGLGTLGAALARHLAADCGVRELVLTGRRGPDTPGAAALADELARLGADTRIVACDVTDRDAVAALLEEHPVTAVVHAAGGVDDGVVTALSQERLTAVLAPKVLGARWLDELTRDRELTDFVLFSSAAGLLGSPGQGAYAAANAALDALARRRRAAGLPAVSLAWGLWEETSGITAHLTDADRARIARTGLRPLATSEALELFDLARTSDEPVLAPMRLDRAAVRAAGPVPAVLRGLVRGAPAPAPGAPAVDTSFTSVSGPEREEALLALVRAEAAAVLAHDSPDAVLGHRTFAELGVDSLAAVELRNRLAARTGVRLPAAVVFEHPTPAALAAHLSACLPDTDGTVGVSVSAGLDQLEVALTDAAPDTVDRTELRMRLTALLSKYGGDAPTGATPETDLSSASDDELFTLVDDLGIDQQQERNPRG</sequence>
<reference evidence="14 15" key="1">
    <citation type="submission" date="2019-04" db="EMBL/GenBank/DDBJ databases">
        <title>Streptomyces lasaliensis sp. nov., an Actinomycete isolated from soil which produces the polyether antibiotic lasalocid.</title>
        <authorList>
            <person name="Erwin G."/>
            <person name="Haber C."/>
        </authorList>
    </citation>
    <scope>NUCLEOTIDE SEQUENCE [LARGE SCALE GENOMIC DNA]</scope>
    <source>
        <strain evidence="14 15">X-537</strain>
    </source>
</reference>
<dbReference type="InterPro" id="IPR014030">
    <property type="entry name" value="Ketoacyl_synth_N"/>
</dbReference>
<evidence type="ECO:0000259" key="13">
    <source>
        <dbReference type="PROSITE" id="PS52019"/>
    </source>
</evidence>
<dbReference type="Gene3D" id="3.40.366.10">
    <property type="entry name" value="Malonyl-Coenzyme A Acyl Carrier Protein, domain 2"/>
    <property type="match status" value="2"/>
</dbReference>
<dbReference type="SMART" id="SM01294">
    <property type="entry name" value="PKS_PP_betabranch"/>
    <property type="match status" value="2"/>
</dbReference>
<feature type="domain" description="PKS/mFAS DH" evidence="13">
    <location>
        <begin position="2582"/>
        <end position="2854"/>
    </location>
</feature>
<keyword evidence="15" id="KW-1185">Reference proteome</keyword>
<feature type="domain" description="Carrier" evidence="11">
    <location>
        <begin position="1617"/>
        <end position="1692"/>
    </location>
</feature>
<evidence type="ECO:0000259" key="11">
    <source>
        <dbReference type="PROSITE" id="PS50075"/>
    </source>
</evidence>
<dbReference type="InterPro" id="IPR018201">
    <property type="entry name" value="Ketoacyl_synth_AS"/>
</dbReference>
<dbReference type="Pfam" id="PF08659">
    <property type="entry name" value="KR"/>
    <property type="match status" value="2"/>
</dbReference>
<dbReference type="GO" id="GO:0004315">
    <property type="term" value="F:3-oxoacyl-[acyl-carrier-protein] synthase activity"/>
    <property type="evidence" value="ECO:0007669"/>
    <property type="project" value="InterPro"/>
</dbReference>